<feature type="domain" description="RCK C-terminal" evidence="8">
    <location>
        <begin position="302"/>
        <end position="386"/>
    </location>
</feature>
<evidence type="ECO:0000256" key="6">
    <source>
        <dbReference type="ARBA" id="ARBA00023136"/>
    </source>
</evidence>
<evidence type="ECO:0000313" key="9">
    <source>
        <dbReference type="EMBL" id="PIL21335.1"/>
    </source>
</evidence>
<comment type="subcellular location">
    <subcellularLocation>
        <location evidence="1">Membrane</location>
        <topology evidence="1">Multi-pass membrane protein</topology>
    </subcellularLocation>
</comment>
<feature type="transmembrane region" description="Helical" evidence="7">
    <location>
        <begin position="33"/>
        <end position="50"/>
    </location>
</feature>
<dbReference type="AlphaFoldDB" id="A0A2G8RIE6"/>
<dbReference type="Proteomes" id="UP000231259">
    <property type="component" value="Unassembled WGS sequence"/>
</dbReference>
<dbReference type="InterPro" id="IPR031312">
    <property type="entry name" value="Na/sul_symport_CS"/>
</dbReference>
<evidence type="ECO:0000259" key="8">
    <source>
        <dbReference type="PROSITE" id="PS51202"/>
    </source>
</evidence>
<comment type="caution">
    <text evidence="9">The sequence shown here is derived from an EMBL/GenBank/DDBJ whole genome shotgun (WGS) entry which is preliminary data.</text>
</comment>
<dbReference type="SUPFAM" id="SSF116726">
    <property type="entry name" value="TrkA C-terminal domain-like"/>
    <property type="match status" value="2"/>
</dbReference>
<dbReference type="InterPro" id="IPR004680">
    <property type="entry name" value="Cit_transptr-like_dom"/>
</dbReference>
<feature type="transmembrane region" description="Helical" evidence="7">
    <location>
        <begin position="178"/>
        <end position="200"/>
    </location>
</feature>
<dbReference type="InterPro" id="IPR036721">
    <property type="entry name" value="RCK_C_sf"/>
</dbReference>
<dbReference type="RefSeq" id="WP_099909885.1">
    <property type="nucleotide sequence ID" value="NZ_AWWI01000042.1"/>
</dbReference>
<feature type="transmembrane region" description="Helical" evidence="7">
    <location>
        <begin position="120"/>
        <end position="138"/>
    </location>
</feature>
<feature type="transmembrane region" description="Helical" evidence="7">
    <location>
        <begin position="483"/>
        <end position="504"/>
    </location>
</feature>
<evidence type="ECO:0000256" key="2">
    <source>
        <dbReference type="ARBA" id="ARBA00022448"/>
    </source>
</evidence>
<keyword evidence="4" id="KW-0677">Repeat</keyword>
<accession>A0A2G8RIE6</accession>
<dbReference type="PROSITE" id="PS01271">
    <property type="entry name" value="NA_SULFATE"/>
    <property type="match status" value="1"/>
</dbReference>
<gene>
    <name evidence="9" type="ORF">P775_04925</name>
</gene>
<dbReference type="InterPro" id="IPR051679">
    <property type="entry name" value="DASS-Related_Transporters"/>
</dbReference>
<keyword evidence="10" id="KW-1185">Reference proteome</keyword>
<dbReference type="GO" id="GO:0005886">
    <property type="term" value="C:plasma membrane"/>
    <property type="evidence" value="ECO:0007669"/>
    <property type="project" value="TreeGrafter"/>
</dbReference>
<name>A0A2G8RIE6_9RHOB</name>
<dbReference type="PANTHER" id="PTHR43652">
    <property type="entry name" value="BASIC AMINO ACID ANTIPORTER YFCC-RELATED"/>
    <property type="match status" value="1"/>
</dbReference>
<keyword evidence="3 7" id="KW-0812">Transmembrane</keyword>
<feature type="domain" description="RCK C-terminal" evidence="8">
    <location>
        <begin position="213"/>
        <end position="297"/>
    </location>
</feature>
<evidence type="ECO:0000256" key="4">
    <source>
        <dbReference type="ARBA" id="ARBA00022737"/>
    </source>
</evidence>
<feature type="transmembrane region" description="Helical" evidence="7">
    <location>
        <begin position="453"/>
        <end position="476"/>
    </location>
</feature>
<dbReference type="OrthoDB" id="9809303at2"/>
<organism evidence="9 10">
    <name type="scientific">Puniceibacterium antarcticum</name>
    <dbReference type="NCBI Taxonomy" id="1206336"/>
    <lineage>
        <taxon>Bacteria</taxon>
        <taxon>Pseudomonadati</taxon>
        <taxon>Pseudomonadota</taxon>
        <taxon>Alphaproteobacteria</taxon>
        <taxon>Rhodobacterales</taxon>
        <taxon>Paracoccaceae</taxon>
        <taxon>Puniceibacterium</taxon>
    </lineage>
</organism>
<feature type="transmembrane region" description="Helical" evidence="7">
    <location>
        <begin position="145"/>
        <end position="166"/>
    </location>
</feature>
<dbReference type="Pfam" id="PF02080">
    <property type="entry name" value="TrkA_C"/>
    <property type="match status" value="1"/>
</dbReference>
<dbReference type="PROSITE" id="PS51202">
    <property type="entry name" value="RCK_C"/>
    <property type="match status" value="2"/>
</dbReference>
<evidence type="ECO:0000256" key="5">
    <source>
        <dbReference type="ARBA" id="ARBA00022989"/>
    </source>
</evidence>
<feature type="transmembrane region" description="Helical" evidence="7">
    <location>
        <begin position="510"/>
        <end position="527"/>
    </location>
</feature>
<dbReference type="Pfam" id="PF03600">
    <property type="entry name" value="CitMHS"/>
    <property type="match status" value="1"/>
</dbReference>
<evidence type="ECO:0000256" key="3">
    <source>
        <dbReference type="ARBA" id="ARBA00022692"/>
    </source>
</evidence>
<dbReference type="EMBL" id="AWWI01000042">
    <property type="protein sequence ID" value="PIL21335.1"/>
    <property type="molecule type" value="Genomic_DNA"/>
</dbReference>
<dbReference type="PANTHER" id="PTHR43652:SF2">
    <property type="entry name" value="BASIC AMINO ACID ANTIPORTER YFCC-RELATED"/>
    <property type="match status" value="1"/>
</dbReference>
<feature type="transmembrane region" description="Helical" evidence="7">
    <location>
        <begin position="56"/>
        <end position="76"/>
    </location>
</feature>
<dbReference type="GO" id="GO:0006813">
    <property type="term" value="P:potassium ion transport"/>
    <property type="evidence" value="ECO:0007669"/>
    <property type="project" value="InterPro"/>
</dbReference>
<feature type="transmembrane region" description="Helical" evidence="7">
    <location>
        <begin position="534"/>
        <end position="552"/>
    </location>
</feature>
<proteinExistence type="predicted"/>
<dbReference type="Gene3D" id="3.30.70.1450">
    <property type="entry name" value="Regulator of K+ conductance, C-terminal domain"/>
    <property type="match status" value="2"/>
</dbReference>
<feature type="transmembrane region" description="Helical" evidence="7">
    <location>
        <begin position="572"/>
        <end position="595"/>
    </location>
</feature>
<keyword evidence="6 7" id="KW-0472">Membrane</keyword>
<protein>
    <recommendedName>
        <fullName evidence="8">RCK C-terminal domain-containing protein</fullName>
    </recommendedName>
</protein>
<sequence>MAFDLLPLAPYAAVLLFIAVFAAFVLELRSPDVVAFCGAATALAIGLVTPNDVLSAIANPAPATIGAMFVLSAALVRTGVLEAVSGVLGNYASSRPILTLGLFFSTAAAASVFMNNTPVVIVLIPVVITLARQMKIAASHLLIPLSYMVILGGTCSLIGTSTNLLVDGIVRDMGMPPFSLFEIAPVGIIVALIGGAFLAVAAPRLLPLRHTVGEVQSSRDQRSWLVELFIPAGSPLIGKTVREVDAFRKAGNRVVDLVCGDISLRDSLATSVMEVGHIVVVKTTDTEIMGFRDGTVVGKAVLGTEPSTARRTSVVEVLIGPNSQALHRRVGRLHWRRRFGVYPIALHRKGAAVDMRLAMVKLAVGDTLLLDGAPDDIARLAEEEQLIVLSPVTSRGFRRNKAPIAVATMIAVVVLAALNVAPILTLALIGVAVVLLTNCIDADEGVGAIDGRLLLLIVSMLTLGSALDNSGALALIVAKLSPLLARVQPIIALALVYALTSILTEVATNNAVAVLLAPIAAGVAVQLGLDPRPFVVAVMFGASASFATPIGYQTNTLVYNAGGYRFTDFLKIGVPMNIIIGTATVFLIPLIWPLAG</sequence>
<reference evidence="9 10" key="1">
    <citation type="submission" date="2013-09" db="EMBL/GenBank/DDBJ databases">
        <title>Genome sequencing of Phaeobacter antarcticus sp. nov. SM1211.</title>
        <authorList>
            <person name="Zhang X.-Y."/>
            <person name="Liu C."/>
            <person name="Chen X.-L."/>
            <person name="Xie B.-B."/>
            <person name="Qin Q.-L."/>
            <person name="Rong J.-C."/>
            <person name="Zhang Y.-Z."/>
        </authorList>
    </citation>
    <scope>NUCLEOTIDE SEQUENCE [LARGE SCALE GENOMIC DNA]</scope>
    <source>
        <strain evidence="9 10">SM1211</strain>
    </source>
</reference>
<keyword evidence="5 7" id="KW-1133">Transmembrane helix</keyword>
<evidence type="ECO:0000313" key="10">
    <source>
        <dbReference type="Proteomes" id="UP000231259"/>
    </source>
</evidence>
<dbReference type="GO" id="GO:0008324">
    <property type="term" value="F:monoatomic cation transmembrane transporter activity"/>
    <property type="evidence" value="ECO:0007669"/>
    <property type="project" value="InterPro"/>
</dbReference>
<evidence type="ECO:0000256" key="7">
    <source>
        <dbReference type="SAM" id="Phobius"/>
    </source>
</evidence>
<evidence type="ECO:0000256" key="1">
    <source>
        <dbReference type="ARBA" id="ARBA00004141"/>
    </source>
</evidence>
<feature type="transmembrane region" description="Helical" evidence="7">
    <location>
        <begin position="6"/>
        <end position="26"/>
    </location>
</feature>
<dbReference type="InterPro" id="IPR006037">
    <property type="entry name" value="RCK_C"/>
</dbReference>
<keyword evidence="2" id="KW-0813">Transport</keyword>
<feature type="transmembrane region" description="Helical" evidence="7">
    <location>
        <begin position="404"/>
        <end position="433"/>
    </location>
</feature>